<evidence type="ECO:0000256" key="2">
    <source>
        <dbReference type="ARBA" id="ARBA00022617"/>
    </source>
</evidence>
<protein>
    <submittedName>
        <fullName evidence="7">Hemoglobin</fullName>
    </submittedName>
</protein>
<evidence type="ECO:0000256" key="4">
    <source>
        <dbReference type="ARBA" id="ARBA00023004"/>
    </source>
</evidence>
<name>A0A1M6X5Y0_9FLAO</name>
<evidence type="ECO:0000313" key="9">
    <source>
        <dbReference type="Proteomes" id="UP000198940"/>
    </source>
</evidence>
<dbReference type="Proteomes" id="UP000198940">
    <property type="component" value="Unassembled WGS sequence"/>
</dbReference>
<keyword evidence="1" id="KW-0813">Transport</keyword>
<dbReference type="InterPro" id="IPR009050">
    <property type="entry name" value="Globin-like_sf"/>
</dbReference>
<dbReference type="GO" id="GO:0020037">
    <property type="term" value="F:heme binding"/>
    <property type="evidence" value="ECO:0007669"/>
    <property type="project" value="InterPro"/>
</dbReference>
<sequence>MGQKKEIATLGEVRQLVDIFYGKVRKDDILSDIFNGVIQDNWPAHLEKMYRFWQTVLLGEHTYYGSPLAPHIKLPVQGTHFDRWKQLFMETVDENFTGEKATEAKFRAEKMAEMFQLKIEYFKHIE</sequence>
<accession>A0A1M6X5Y0</accession>
<keyword evidence="4 5" id="KW-0408">Iron</keyword>
<keyword evidence="9" id="KW-1185">Reference proteome</keyword>
<dbReference type="InterPro" id="IPR012292">
    <property type="entry name" value="Globin/Proto"/>
</dbReference>
<evidence type="ECO:0000313" key="7">
    <source>
        <dbReference type="EMBL" id="SHL01331.1"/>
    </source>
</evidence>
<evidence type="ECO:0000256" key="1">
    <source>
        <dbReference type="ARBA" id="ARBA00022448"/>
    </source>
</evidence>
<feature type="binding site" description="distal binding residue" evidence="5">
    <location>
        <position position="45"/>
    </location>
    <ligand>
        <name>heme</name>
        <dbReference type="ChEBI" id="CHEBI:30413"/>
    </ligand>
    <ligandPart>
        <name>Fe</name>
        <dbReference type="ChEBI" id="CHEBI:18248"/>
    </ligandPart>
</feature>
<dbReference type="RefSeq" id="WP_072880189.1">
    <property type="nucleotide sequence ID" value="NZ_FOKU01000004.1"/>
</dbReference>
<organism evidence="7 8">
    <name type="scientific">Flagellimonas taeanensis</name>
    <dbReference type="NCBI Taxonomy" id="1005926"/>
    <lineage>
        <taxon>Bacteria</taxon>
        <taxon>Pseudomonadati</taxon>
        <taxon>Bacteroidota</taxon>
        <taxon>Flavobacteriia</taxon>
        <taxon>Flavobacteriales</taxon>
        <taxon>Flavobacteriaceae</taxon>
        <taxon>Flagellimonas</taxon>
    </lineage>
</organism>
<gene>
    <name evidence="6" type="ORF">SAMN04487891_104148</name>
    <name evidence="7" type="ORF">SAMN05216293_2452</name>
</gene>
<comment type="caution">
    <text evidence="7">The sequence shown here is derived from an EMBL/GenBank/DDBJ whole genome shotgun (WGS) entry which is preliminary data.</text>
</comment>
<dbReference type="OrthoDB" id="25954at2"/>
<evidence type="ECO:0000313" key="8">
    <source>
        <dbReference type="Proteomes" id="UP000184031"/>
    </source>
</evidence>
<dbReference type="Proteomes" id="UP000184031">
    <property type="component" value="Unassembled WGS sequence"/>
</dbReference>
<evidence type="ECO:0000256" key="3">
    <source>
        <dbReference type="ARBA" id="ARBA00022723"/>
    </source>
</evidence>
<dbReference type="EMBL" id="FRAT01000006">
    <property type="protein sequence ID" value="SHL01331.1"/>
    <property type="molecule type" value="Genomic_DNA"/>
</dbReference>
<keyword evidence="2 5" id="KW-0349">Heme</keyword>
<evidence type="ECO:0000313" key="6">
    <source>
        <dbReference type="EMBL" id="SFB97567.1"/>
    </source>
</evidence>
<proteinExistence type="predicted"/>
<dbReference type="STRING" id="1055723.SAMN05216293_2452"/>
<keyword evidence="3 5" id="KW-0479">Metal-binding</keyword>
<dbReference type="InterPro" id="IPR001486">
    <property type="entry name" value="Hemoglobin_trunc"/>
</dbReference>
<dbReference type="EMBL" id="FOKU01000004">
    <property type="protein sequence ID" value="SFB97567.1"/>
    <property type="molecule type" value="Genomic_DNA"/>
</dbReference>
<evidence type="ECO:0000256" key="5">
    <source>
        <dbReference type="PIRSR" id="PIRSR601486-1"/>
    </source>
</evidence>
<dbReference type="CDD" id="cd08916">
    <property type="entry name" value="TrHb3_P"/>
    <property type="match status" value="1"/>
</dbReference>
<dbReference type="GO" id="GO:0046872">
    <property type="term" value="F:metal ion binding"/>
    <property type="evidence" value="ECO:0007669"/>
    <property type="project" value="UniProtKB-KW"/>
</dbReference>
<dbReference type="AlphaFoldDB" id="A0A1M6X5Y0"/>
<reference evidence="7 8" key="1">
    <citation type="submission" date="2016-11" db="EMBL/GenBank/DDBJ databases">
        <authorList>
            <person name="Varghese N."/>
            <person name="Submissions S."/>
        </authorList>
    </citation>
    <scope>NUCLEOTIDE SEQUENCE [LARGE SCALE GENOMIC DNA]</scope>
    <source>
        <strain evidence="7 8">CGMCC 1.12174</strain>
        <strain evidence="6 9">DSM 26351</strain>
    </source>
</reference>
<dbReference type="Gene3D" id="1.10.490.10">
    <property type="entry name" value="Globins"/>
    <property type="match status" value="1"/>
</dbReference>
<dbReference type="SUPFAM" id="SSF46458">
    <property type="entry name" value="Globin-like"/>
    <property type="match status" value="1"/>
</dbReference>
<dbReference type="GO" id="GO:0019825">
    <property type="term" value="F:oxygen binding"/>
    <property type="evidence" value="ECO:0007669"/>
    <property type="project" value="InterPro"/>
</dbReference>
<dbReference type="Pfam" id="PF01152">
    <property type="entry name" value="Bac_globin"/>
    <property type="match status" value="1"/>
</dbReference>